<evidence type="ECO:0000313" key="1">
    <source>
        <dbReference type="EMBL" id="MFA9459410.1"/>
    </source>
</evidence>
<protein>
    <recommendedName>
        <fullName evidence="3">DUF4166 domain-containing protein</fullName>
    </recommendedName>
</protein>
<reference evidence="1 2" key="1">
    <citation type="submission" date="2024-08" db="EMBL/GenBank/DDBJ databases">
        <title>Whole-genome sequencing of halo(alkali)philic microorganisms from hypersaline lakes.</title>
        <authorList>
            <person name="Sorokin D.Y."/>
            <person name="Merkel A.Y."/>
            <person name="Messina E."/>
            <person name="Yakimov M."/>
        </authorList>
    </citation>
    <scope>NUCLEOTIDE SEQUENCE [LARGE SCALE GENOMIC DNA]</scope>
    <source>
        <strain evidence="1 2">Cl-TMA</strain>
    </source>
</reference>
<dbReference type="Proteomes" id="UP001575181">
    <property type="component" value="Unassembled WGS sequence"/>
</dbReference>
<comment type="caution">
    <text evidence="1">The sequence shown here is derived from an EMBL/GenBank/DDBJ whole genome shotgun (WGS) entry which is preliminary data.</text>
</comment>
<keyword evidence="2" id="KW-1185">Reference proteome</keyword>
<gene>
    <name evidence="1" type="ORF">ACERLL_01050</name>
</gene>
<sequence length="156" mass="17670">MLVPRALQAVLLHPGEDSPEEPPRGLTEEIYLYGSPLEVRLTPTAWDALGERREPLAVEMELSFGCLLRKRLHFGPETRPLRDADSTAEAASGWLELRFRPVTGRRSGPGEVHRLVDFPLRRPGPFVPRWLRLDYRRRGGWGGTFGYASASGRHHH</sequence>
<dbReference type="RefSeq" id="WP_373654195.1">
    <property type="nucleotide sequence ID" value="NZ_JBGUAW010000001.1"/>
</dbReference>
<proteinExistence type="predicted"/>
<evidence type="ECO:0000313" key="2">
    <source>
        <dbReference type="Proteomes" id="UP001575181"/>
    </source>
</evidence>
<name>A0ABV4TTH1_9GAMM</name>
<dbReference type="EMBL" id="JBGUAW010000001">
    <property type="protein sequence ID" value="MFA9459410.1"/>
    <property type="molecule type" value="Genomic_DNA"/>
</dbReference>
<organism evidence="1 2">
    <name type="scientific">Thiohalorhabdus methylotrophus</name>
    <dbReference type="NCBI Taxonomy" id="3242694"/>
    <lineage>
        <taxon>Bacteria</taxon>
        <taxon>Pseudomonadati</taxon>
        <taxon>Pseudomonadota</taxon>
        <taxon>Gammaproteobacteria</taxon>
        <taxon>Thiohalorhabdales</taxon>
        <taxon>Thiohalorhabdaceae</taxon>
        <taxon>Thiohalorhabdus</taxon>
    </lineage>
</organism>
<evidence type="ECO:0008006" key="3">
    <source>
        <dbReference type="Google" id="ProtNLM"/>
    </source>
</evidence>
<accession>A0ABV4TTH1</accession>